<dbReference type="Proteomes" id="UP000667802">
    <property type="component" value="Unassembled WGS sequence"/>
</dbReference>
<sequence>MMNSLAEAFSPDYACAKSRFHSLANTLGWNTESHSIKQLDANGNDLTIDIAFCGNDHSNRVTIISSGLHGVEGFFGSAVQLAFLDQLLSKTYRKESIQGRLIFIHALNPYGFAWLRRWNEENIDLNRNFLLTGESPEGSPKFYSHLNNFFNPSKHPSKLEPFLLKAVAIILCYGMPALASTLPVGQYDFPKGLFFGGRNSSKTQQILAANLPRWVGNAEEIVHIDLHTGLGQWATCNLLIENSSQSDRVQRLKQQFRVEKLVASDSENAFYTAKGSLGKWCEVMFSDRQYDFITAEFGTYSVIQVVKALRAENQAHWWANPDSFSYKWAKQLILETFAPTSLSWRKTVVEKGLNILKQAIER</sequence>
<dbReference type="RefSeq" id="WP_243902501.1">
    <property type="nucleotide sequence ID" value="NZ_CAWQFN010000310.1"/>
</dbReference>
<evidence type="ECO:0000313" key="2">
    <source>
        <dbReference type="Proteomes" id="UP000667802"/>
    </source>
</evidence>
<gene>
    <name evidence="1" type="ORF">G7B40_040965</name>
</gene>
<evidence type="ECO:0000313" key="1">
    <source>
        <dbReference type="EMBL" id="MDR9900861.1"/>
    </source>
</evidence>
<name>A0AAP5MA65_9CYAN</name>
<dbReference type="SUPFAM" id="SSF53187">
    <property type="entry name" value="Zn-dependent exopeptidases"/>
    <property type="match status" value="1"/>
</dbReference>
<dbReference type="CDD" id="cd06233">
    <property type="entry name" value="M14-like"/>
    <property type="match status" value="1"/>
</dbReference>
<comment type="caution">
    <text evidence="1">The sequence shown here is derived from an EMBL/GenBank/DDBJ whole genome shotgun (WGS) entry which is preliminary data.</text>
</comment>
<dbReference type="AlphaFoldDB" id="A0AAP5MA65"/>
<keyword evidence="2" id="KW-1185">Reference proteome</keyword>
<dbReference type="Gene3D" id="3.40.630.10">
    <property type="entry name" value="Zn peptidases"/>
    <property type="match status" value="1"/>
</dbReference>
<proteinExistence type="predicted"/>
<dbReference type="InterPro" id="IPR021259">
    <property type="entry name" value="DUF2817"/>
</dbReference>
<reference evidence="2" key="1">
    <citation type="journal article" date="2021" name="Science">
        <title>Hunting the eagle killer: A cyanobacterial neurotoxin causes vacuolar myelinopathy.</title>
        <authorList>
            <person name="Breinlinger S."/>
            <person name="Phillips T.J."/>
            <person name="Haram B.N."/>
            <person name="Mares J."/>
            <person name="Martinez Yerena J.A."/>
            <person name="Hrouzek P."/>
            <person name="Sobotka R."/>
            <person name="Henderson W.M."/>
            <person name="Schmieder P."/>
            <person name="Williams S.M."/>
            <person name="Lauderdale J.D."/>
            <person name="Wilde H.D."/>
            <person name="Gerrin W."/>
            <person name="Kust A."/>
            <person name="Washington J.W."/>
            <person name="Wagner C."/>
            <person name="Geier B."/>
            <person name="Liebeke M."/>
            <person name="Enke H."/>
            <person name="Niedermeyer T.H.J."/>
            <person name="Wilde S.B."/>
        </authorList>
    </citation>
    <scope>NUCLEOTIDE SEQUENCE [LARGE SCALE GENOMIC DNA]</scope>
    <source>
        <strain evidence="2">Thurmond2011</strain>
    </source>
</reference>
<organism evidence="1 2">
    <name type="scientific">Aetokthonos hydrillicola Thurmond2011</name>
    <dbReference type="NCBI Taxonomy" id="2712845"/>
    <lineage>
        <taxon>Bacteria</taxon>
        <taxon>Bacillati</taxon>
        <taxon>Cyanobacteriota</taxon>
        <taxon>Cyanophyceae</taxon>
        <taxon>Nostocales</taxon>
        <taxon>Hapalosiphonaceae</taxon>
        <taxon>Aetokthonos</taxon>
    </lineage>
</organism>
<protein>
    <submittedName>
        <fullName evidence="1">M14 family metallopeptidase</fullName>
    </submittedName>
</protein>
<dbReference type="EMBL" id="JAALHA020000041">
    <property type="protein sequence ID" value="MDR9900861.1"/>
    <property type="molecule type" value="Genomic_DNA"/>
</dbReference>
<accession>A0AAP5MA65</accession>
<dbReference type="Pfam" id="PF10994">
    <property type="entry name" value="DUF2817"/>
    <property type="match status" value="1"/>
</dbReference>